<name>A0ABQ6M5I7_9STRA</name>
<dbReference type="SUPFAM" id="SSF52540">
    <property type="entry name" value="P-loop containing nucleoside triphosphate hydrolases"/>
    <property type="match status" value="1"/>
</dbReference>
<dbReference type="EMBL" id="BRYB01001181">
    <property type="protein sequence ID" value="GMI19921.1"/>
    <property type="molecule type" value="Genomic_DNA"/>
</dbReference>
<evidence type="ECO:0000313" key="2">
    <source>
        <dbReference type="EMBL" id="GMI19921.1"/>
    </source>
</evidence>
<sequence length="203" mass="21992">MALLICLVGLPGSGKTTFCRRLLALLPPSSARHVSQDELKTRVKCERLAAETLKGGGVALIDRTNVSEEQRRHWLDIAGEAGAPVDVVRFEVGLEELVRRCDARENHPNIKPGQGRRIINMMKGKRQELSGAEREKIREVRVVRDEASMEAAVGYFLDVLLPGEGGAGAGAGKKRKGGGGGEEEGDKKGDKKGRSRDDPICLD</sequence>
<organism evidence="2 3">
    <name type="scientific">Tetraparma gracilis</name>
    <dbReference type="NCBI Taxonomy" id="2962635"/>
    <lineage>
        <taxon>Eukaryota</taxon>
        <taxon>Sar</taxon>
        <taxon>Stramenopiles</taxon>
        <taxon>Ochrophyta</taxon>
        <taxon>Bolidophyceae</taxon>
        <taxon>Parmales</taxon>
        <taxon>Triparmaceae</taxon>
        <taxon>Tetraparma</taxon>
    </lineage>
</organism>
<evidence type="ECO:0008006" key="4">
    <source>
        <dbReference type="Google" id="ProtNLM"/>
    </source>
</evidence>
<dbReference type="Pfam" id="PF13671">
    <property type="entry name" value="AAA_33"/>
    <property type="match status" value="1"/>
</dbReference>
<protein>
    <recommendedName>
        <fullName evidence="4">AAA domain-containing protein</fullName>
    </recommendedName>
</protein>
<dbReference type="PANTHER" id="PTHR12083">
    <property type="entry name" value="BIFUNCTIONAL POLYNUCLEOTIDE PHOSPHATASE/KINASE"/>
    <property type="match status" value="1"/>
</dbReference>
<gene>
    <name evidence="2" type="ORF">TeGR_g10067</name>
</gene>
<evidence type="ECO:0000256" key="1">
    <source>
        <dbReference type="SAM" id="MobiDB-lite"/>
    </source>
</evidence>
<dbReference type="InterPro" id="IPR027417">
    <property type="entry name" value="P-loop_NTPase"/>
</dbReference>
<dbReference type="PANTHER" id="PTHR12083:SF9">
    <property type="entry name" value="BIFUNCTIONAL POLYNUCLEOTIDE PHOSPHATASE_KINASE"/>
    <property type="match status" value="1"/>
</dbReference>
<proteinExistence type="predicted"/>
<dbReference type="Gene3D" id="3.40.50.300">
    <property type="entry name" value="P-loop containing nucleotide triphosphate hydrolases"/>
    <property type="match status" value="1"/>
</dbReference>
<reference evidence="2 3" key="1">
    <citation type="journal article" date="2023" name="Commun. Biol.">
        <title>Genome analysis of Parmales, the sister group of diatoms, reveals the evolutionary specialization of diatoms from phago-mixotrophs to photoautotrophs.</title>
        <authorList>
            <person name="Ban H."/>
            <person name="Sato S."/>
            <person name="Yoshikawa S."/>
            <person name="Yamada K."/>
            <person name="Nakamura Y."/>
            <person name="Ichinomiya M."/>
            <person name="Sato N."/>
            <person name="Blanc-Mathieu R."/>
            <person name="Endo H."/>
            <person name="Kuwata A."/>
            <person name="Ogata H."/>
        </authorList>
    </citation>
    <scope>NUCLEOTIDE SEQUENCE [LARGE SCALE GENOMIC DNA]</scope>
</reference>
<feature type="region of interest" description="Disordered" evidence="1">
    <location>
        <begin position="166"/>
        <end position="203"/>
    </location>
</feature>
<keyword evidence="3" id="KW-1185">Reference proteome</keyword>
<dbReference type="Proteomes" id="UP001165060">
    <property type="component" value="Unassembled WGS sequence"/>
</dbReference>
<evidence type="ECO:0000313" key="3">
    <source>
        <dbReference type="Proteomes" id="UP001165060"/>
    </source>
</evidence>
<accession>A0ABQ6M5I7</accession>
<comment type="caution">
    <text evidence="2">The sequence shown here is derived from an EMBL/GenBank/DDBJ whole genome shotgun (WGS) entry which is preliminary data.</text>
</comment>